<evidence type="ECO:0000313" key="2">
    <source>
        <dbReference type="EMBL" id="GAC28946.1"/>
    </source>
</evidence>
<keyword evidence="1" id="KW-0732">Signal</keyword>
<dbReference type="AlphaFoldDB" id="K6YYB5"/>
<feature type="signal peptide" evidence="1">
    <location>
        <begin position="1"/>
        <end position="23"/>
    </location>
</feature>
<organism evidence="2 3">
    <name type="scientific">Brumicola pallidula DSM 14239 = ACAM 615</name>
    <dbReference type="NCBI Taxonomy" id="1121922"/>
    <lineage>
        <taxon>Bacteria</taxon>
        <taxon>Pseudomonadati</taxon>
        <taxon>Pseudomonadota</taxon>
        <taxon>Gammaproteobacteria</taxon>
        <taxon>Alteromonadales</taxon>
        <taxon>Alteromonadaceae</taxon>
        <taxon>Brumicola</taxon>
    </lineage>
</organism>
<name>K6YYB5_9ALTE</name>
<proteinExistence type="predicted"/>
<protein>
    <submittedName>
        <fullName evidence="2">Uncharacterized protein</fullName>
    </submittedName>
</protein>
<comment type="caution">
    <text evidence="2">The sequence shown here is derived from an EMBL/GenBank/DDBJ whole genome shotgun (WGS) entry which is preliminary data.</text>
</comment>
<sequence length="262" mass="29026">MKIVLKIVCSLGALTLLSPNVLAGQNNTLFLGKLDLRAKQPIKELSQISTDLAIADNPHFFDRNHLYFTQVLGTSNELGADVFIWDLSKNSMRSIVRLSTNQPALAQSPKDFGWLVVREKDNDQSELRAININGNPETYLAQNGGGVNTSINAHQFEKSNWYLYAQNQQKNQLKAYNTKSKKTIVVSQLPQGSEYFSVSATGHLIASDGSKLYQRQVISKGEYLQAEGDWSPMSIESEFCQSGITKTAISPYGEMIALVCSK</sequence>
<dbReference type="EMBL" id="BAEQ01000036">
    <property type="protein sequence ID" value="GAC28946.1"/>
    <property type="molecule type" value="Genomic_DNA"/>
</dbReference>
<dbReference type="SUPFAM" id="SSF69322">
    <property type="entry name" value="Tricorn protease domain 2"/>
    <property type="match status" value="1"/>
</dbReference>
<accession>K6YYB5</accession>
<feature type="chain" id="PRO_5003897891" evidence="1">
    <location>
        <begin position="24"/>
        <end position="262"/>
    </location>
</feature>
<dbReference type="Proteomes" id="UP000006251">
    <property type="component" value="Unassembled WGS sequence"/>
</dbReference>
<keyword evidence="3" id="KW-1185">Reference proteome</keyword>
<reference evidence="3" key="1">
    <citation type="journal article" date="2014" name="Environ. Microbiol.">
        <title>Comparative genomics of the marine bacterial genus Glaciecola reveals the high degree of genomic diversity and genomic characteristic for cold adaptation.</title>
        <authorList>
            <person name="Qin Q.L."/>
            <person name="Xie B.B."/>
            <person name="Yu Y."/>
            <person name="Shu Y.L."/>
            <person name="Rong J.C."/>
            <person name="Zhang Y.J."/>
            <person name="Zhao D.L."/>
            <person name="Chen X.L."/>
            <person name="Zhang X.Y."/>
            <person name="Chen B."/>
            <person name="Zhou B.C."/>
            <person name="Zhang Y.Z."/>
        </authorList>
    </citation>
    <scope>NUCLEOTIDE SEQUENCE [LARGE SCALE GENOMIC DNA]</scope>
    <source>
        <strain evidence="3">ACAM 615</strain>
    </source>
</reference>
<gene>
    <name evidence="2" type="ORF">GPAL_2085</name>
</gene>
<evidence type="ECO:0000313" key="3">
    <source>
        <dbReference type="Proteomes" id="UP000006251"/>
    </source>
</evidence>
<dbReference type="STRING" id="1121922.GCA_000428905_02450"/>
<evidence type="ECO:0000256" key="1">
    <source>
        <dbReference type="SAM" id="SignalP"/>
    </source>
</evidence>